<keyword evidence="1" id="KW-0614">Plasmid</keyword>
<dbReference type="Proteomes" id="UP000229340">
    <property type="component" value="Plasmid pNP7-1"/>
</dbReference>
<organism evidence="1 2">
    <name type="scientific">Faucicola osloensis</name>
    <name type="common">Moraxella osloensis</name>
    <dbReference type="NCBI Taxonomy" id="34062"/>
    <lineage>
        <taxon>Bacteria</taxon>
        <taxon>Pseudomonadati</taxon>
        <taxon>Pseudomonadota</taxon>
        <taxon>Gammaproteobacteria</taxon>
        <taxon>Moraxellales</taxon>
        <taxon>Moraxellaceae</taxon>
        <taxon>Faucicola</taxon>
    </lineage>
</organism>
<name>A0A2D2LX68_FAUOS</name>
<accession>A0A2D2LX68</accession>
<evidence type="ECO:0000313" key="1">
    <source>
        <dbReference type="EMBL" id="ATR79625.1"/>
    </source>
</evidence>
<proteinExistence type="predicted"/>
<sequence length="118" mass="13595">MTANKVSNAMNNNQLMDDDNLDDEFLPSPLYDSMKTHQSFEHLLDNAKSVLNTRADFPFSSMHKQTLKKLEKVDKAFLKQVTLALSTDDVKKDQLLASKLEQITQYLLERFDFLPSLK</sequence>
<dbReference type="AlphaFoldDB" id="A0A2D2LX68"/>
<protein>
    <submittedName>
        <fullName evidence="1">Uncharacterized protein</fullName>
    </submittedName>
</protein>
<reference evidence="2" key="1">
    <citation type="submission" date="2017-10" db="EMBL/GenBank/DDBJ databases">
        <title>Complete genome sequence of Moraxella osloensis NP7 isolated from human skin.</title>
        <authorList>
            <person name="Lee K."/>
            <person name="Lim J.Y."/>
            <person name="Hwang I."/>
        </authorList>
    </citation>
    <scope>NUCLEOTIDE SEQUENCE [LARGE SCALE GENOMIC DNA]</scope>
    <source>
        <strain evidence="2">NP7</strain>
        <plasmid evidence="2">pnp7-1</plasmid>
    </source>
</reference>
<geneLocation type="plasmid" evidence="2">
    <name>pnp7-1</name>
</geneLocation>
<dbReference type="EMBL" id="CP024444">
    <property type="protein sequence ID" value="ATR79625.1"/>
    <property type="molecule type" value="Genomic_DNA"/>
</dbReference>
<evidence type="ECO:0000313" key="2">
    <source>
        <dbReference type="Proteomes" id="UP000229340"/>
    </source>
</evidence>
<gene>
    <name evidence="1" type="ORF">NP7_09655</name>
</gene>